<feature type="compositionally biased region" description="Basic and acidic residues" evidence="1">
    <location>
        <begin position="216"/>
        <end position="232"/>
    </location>
</feature>
<reference evidence="2 3" key="1">
    <citation type="journal article" date="2016" name="Environ. Microbiol.">
        <title>Effector profiles distinguish formae speciales of Fusarium oxysporum.</title>
        <authorList>
            <person name="van Dam P."/>
            <person name="Fokkens L."/>
            <person name="Schmidt S.M."/>
            <person name="Linmans J.H."/>
            <person name="Kistler H.C."/>
            <person name="Ma L.J."/>
            <person name="Rep M."/>
        </authorList>
    </citation>
    <scope>NUCLEOTIDE SEQUENCE [LARGE SCALE GENOMIC DNA]</scope>
    <source>
        <strain evidence="2 3">Forc016</strain>
    </source>
</reference>
<feature type="region of interest" description="Disordered" evidence="1">
    <location>
        <begin position="1"/>
        <end position="137"/>
    </location>
</feature>
<feature type="compositionally biased region" description="Basic and acidic residues" evidence="1">
    <location>
        <begin position="154"/>
        <end position="202"/>
    </location>
</feature>
<feature type="compositionally biased region" description="Low complexity" evidence="1">
    <location>
        <begin position="23"/>
        <end position="43"/>
    </location>
</feature>
<feature type="region of interest" description="Disordered" evidence="1">
    <location>
        <begin position="154"/>
        <end position="260"/>
    </location>
</feature>
<evidence type="ECO:0000256" key="1">
    <source>
        <dbReference type="SAM" id="MobiDB-lite"/>
    </source>
</evidence>
<dbReference type="AlphaFoldDB" id="A0A2H3HUZ7"/>
<sequence length="342" mass="37252">MDDQFGGRTDDDLFYDDFEPVESETVVTTEAAPEPQPEHVAPVQEPPAPQEKPAPAPAPSAPASKPAGLSSSRYADKPAPPKPAKQAPQPTSNAPPNAPTAPREKNTHGSQNTAANSAARLQSGANPRQKLTDEELAAKMEKMKLLNAEKARKFEKAEKDEKDHAAAYARGMEEAKKRRAEEAERRKRGEEDKRRLDDERAKNRERKLKAMGMKEGGWDEGKDALEEEENRRFRGANGGIRGSRSSGLGGSRYASKDNEEHDVDRFLDERYRAPPAPVKQAVPAAEDFPALPGEVKKSAPAPANDKPAFAAAAAGPPPPLPPPTGGKWDEEMDEYDELNKKS</sequence>
<protein>
    <submittedName>
        <fullName evidence="2">Uncharacterized protein</fullName>
    </submittedName>
</protein>
<feature type="compositionally biased region" description="Low complexity" evidence="1">
    <location>
        <begin position="84"/>
        <end position="95"/>
    </location>
</feature>
<feature type="compositionally biased region" description="Polar residues" evidence="1">
    <location>
        <begin position="108"/>
        <end position="126"/>
    </location>
</feature>
<feature type="region of interest" description="Disordered" evidence="1">
    <location>
        <begin position="274"/>
        <end position="342"/>
    </location>
</feature>
<dbReference type="STRING" id="327505.A0A2H3HUZ7"/>
<dbReference type="Proteomes" id="UP000219602">
    <property type="component" value="Chromosome 4"/>
</dbReference>
<gene>
    <name evidence="2" type="ORF">AU210_004903</name>
</gene>
<reference evidence="2 3" key="2">
    <citation type="journal article" date="2017" name="Sci. Rep.">
        <title>A mobile pathogenicity chromosome in Fusarium oxysporum for infection of multiple cucurbit species.</title>
        <authorList>
            <person name="van Dam P."/>
            <person name="Fokkens L."/>
            <person name="Ayukawa Y."/>
            <person name="van der Gragt M."/>
            <person name="Ter Horst A."/>
            <person name="Brankovics B."/>
            <person name="Houterman P.M."/>
            <person name="Arie T."/>
            <person name="Rep M."/>
        </authorList>
    </citation>
    <scope>NUCLEOTIDE SEQUENCE [LARGE SCALE GENOMIC DNA]</scope>
    <source>
        <strain evidence="2 3">Forc016</strain>
    </source>
</reference>
<evidence type="ECO:0000313" key="3">
    <source>
        <dbReference type="Proteomes" id="UP000219602"/>
    </source>
</evidence>
<dbReference type="EMBL" id="MABQ02000003">
    <property type="protein sequence ID" value="PCD42373.1"/>
    <property type="molecule type" value="Genomic_DNA"/>
</dbReference>
<name>A0A2H3HUZ7_FUSOX</name>
<feature type="compositionally biased region" description="Pro residues" evidence="1">
    <location>
        <begin position="44"/>
        <end position="60"/>
    </location>
</feature>
<feature type="compositionally biased region" description="Pro residues" evidence="1">
    <location>
        <begin position="315"/>
        <end position="324"/>
    </location>
</feature>
<feature type="compositionally biased region" description="Low complexity" evidence="1">
    <location>
        <begin position="299"/>
        <end position="314"/>
    </location>
</feature>
<feature type="compositionally biased region" description="Acidic residues" evidence="1">
    <location>
        <begin position="12"/>
        <end position="22"/>
    </location>
</feature>
<organism evidence="2 3">
    <name type="scientific">Fusarium oxysporum f. sp. radicis-cucumerinum</name>
    <dbReference type="NCBI Taxonomy" id="327505"/>
    <lineage>
        <taxon>Eukaryota</taxon>
        <taxon>Fungi</taxon>
        <taxon>Dikarya</taxon>
        <taxon>Ascomycota</taxon>
        <taxon>Pezizomycotina</taxon>
        <taxon>Sordariomycetes</taxon>
        <taxon>Hypocreomycetidae</taxon>
        <taxon>Hypocreales</taxon>
        <taxon>Nectriaceae</taxon>
        <taxon>Fusarium</taxon>
        <taxon>Fusarium oxysporum species complex</taxon>
    </lineage>
</organism>
<accession>A0A2H3HUZ7</accession>
<comment type="caution">
    <text evidence="2">The sequence shown here is derived from an EMBL/GenBank/DDBJ whole genome shotgun (WGS) entry which is preliminary data.</text>
</comment>
<proteinExistence type="predicted"/>
<evidence type="ECO:0000313" key="2">
    <source>
        <dbReference type="EMBL" id="PCD42373.1"/>
    </source>
</evidence>